<dbReference type="PATRIC" id="fig|1357400.3.peg.1395"/>
<feature type="transmembrane region" description="Helical" evidence="1">
    <location>
        <begin position="165"/>
        <end position="190"/>
    </location>
</feature>
<dbReference type="STRING" id="1357400.HMPREF2086_01018"/>
<comment type="caution">
    <text evidence="2">The sequence shown here is derived from an EMBL/GenBank/DDBJ whole genome shotgun (WGS) entry which is preliminary data.</text>
</comment>
<dbReference type="RefSeq" id="WP_023927744.1">
    <property type="nucleotide sequence ID" value="NZ_KI669454.1"/>
</dbReference>
<dbReference type="HOGENOM" id="CLU_057288_0_0_7"/>
<feature type="transmembrane region" description="Helical" evidence="1">
    <location>
        <begin position="282"/>
        <end position="301"/>
    </location>
</feature>
<name>V8C777_9HELI</name>
<proteinExistence type="predicted"/>
<dbReference type="AlphaFoldDB" id="V8C777"/>
<feature type="transmembrane region" description="Helical" evidence="1">
    <location>
        <begin position="197"/>
        <end position="212"/>
    </location>
</feature>
<feature type="transmembrane region" description="Helical" evidence="1">
    <location>
        <begin position="32"/>
        <end position="52"/>
    </location>
</feature>
<dbReference type="EMBL" id="AZJI01000005">
    <property type="protein sequence ID" value="ETD23219.1"/>
    <property type="molecule type" value="Genomic_DNA"/>
</dbReference>
<protein>
    <recommendedName>
        <fullName evidence="4">Glycosyltransferase RgtA/B/C/D-like domain-containing protein</fullName>
    </recommendedName>
</protein>
<keyword evidence="1" id="KW-0812">Transmembrane</keyword>
<accession>V8C777</accession>
<keyword evidence="1" id="KW-0472">Membrane</keyword>
<dbReference type="Proteomes" id="UP000018731">
    <property type="component" value="Unassembled WGS sequence"/>
</dbReference>
<dbReference type="OrthoDB" id="5362731at2"/>
<feature type="transmembrane region" description="Helical" evidence="1">
    <location>
        <begin position="121"/>
        <end position="153"/>
    </location>
</feature>
<evidence type="ECO:0008006" key="4">
    <source>
        <dbReference type="Google" id="ProtNLM"/>
    </source>
</evidence>
<evidence type="ECO:0000313" key="3">
    <source>
        <dbReference type="Proteomes" id="UP000018731"/>
    </source>
</evidence>
<feature type="transmembrane region" description="Helical" evidence="1">
    <location>
        <begin position="321"/>
        <end position="342"/>
    </location>
</feature>
<keyword evidence="1" id="KW-1133">Transmembrane helix</keyword>
<feature type="transmembrane region" description="Helical" evidence="1">
    <location>
        <begin position="90"/>
        <end position="109"/>
    </location>
</feature>
<reference evidence="2 3" key="1">
    <citation type="journal article" date="2014" name="Genome Announc.">
        <title>Draft genome sequences of six enterohepatic helicobacter species isolated from humans and one from rhesus macaques.</title>
        <authorList>
            <person name="Shen Z."/>
            <person name="Sheh A."/>
            <person name="Young S.K."/>
            <person name="Abouelliel A."/>
            <person name="Ward D.V."/>
            <person name="Earl A.M."/>
            <person name="Fox J.G."/>
        </authorList>
    </citation>
    <scope>NUCLEOTIDE SEQUENCE [LARGE SCALE GENOMIC DNA]</scope>
    <source>
        <strain evidence="2 3">MIT 99-5501</strain>
    </source>
</reference>
<evidence type="ECO:0000313" key="2">
    <source>
        <dbReference type="EMBL" id="ETD23219.1"/>
    </source>
</evidence>
<organism evidence="2 3">
    <name type="scientific">Helicobacter macacae MIT 99-5501</name>
    <dbReference type="NCBI Taxonomy" id="1357400"/>
    <lineage>
        <taxon>Bacteria</taxon>
        <taxon>Pseudomonadati</taxon>
        <taxon>Campylobacterota</taxon>
        <taxon>Epsilonproteobacteria</taxon>
        <taxon>Campylobacterales</taxon>
        <taxon>Helicobacteraceae</taxon>
        <taxon>Helicobacter</taxon>
    </lineage>
</organism>
<evidence type="ECO:0000256" key="1">
    <source>
        <dbReference type="SAM" id="Phobius"/>
    </source>
</evidence>
<feature type="transmembrane region" description="Helical" evidence="1">
    <location>
        <begin position="259"/>
        <end position="276"/>
    </location>
</feature>
<dbReference type="eggNOG" id="COG1807">
    <property type="taxonomic scope" value="Bacteria"/>
</dbReference>
<sequence length="429" mass="48519">MLANISQIFKKLYLYIAIWAEDFKRAGRKYDLVDVGFGSILLASLSALLFMISEISISSKEINALLSARDSHLFSFVALCLEIFGSNDYALRGGFLALHCVNMLLMYNLSRLYLKKPSDSLLLMALYALLPATNLSAILLYKSGFILFALLLICYFQMRFSRPPYISIFVFGLLDLAFSAVFVALCAFAIKKRKTKTFVASILGFGLNMFLYEESIGGIPKAYCLDLLGSIAMLFSPFLFLYYVYTLYAAVARRKEDSLMVYIATSGLILMILLSLRQKVDITQFTPLLLVGFPVLAFGFFSDIRLRLKQFKRRFRIRMSFIIATLLLETLLLFGNKITYIFSSKPNFAYPYYVAKDLANELKSRNILAIKTQDSSLSLRLGFYGVGMGSGACLYEKKPKGYRSERISIEYFGVSVASYFLVRHSGCRV</sequence>
<gene>
    <name evidence="2" type="ORF">HMPREF2086_01018</name>
</gene>
<keyword evidence="3" id="KW-1185">Reference proteome</keyword>
<feature type="transmembrane region" description="Helical" evidence="1">
    <location>
        <begin position="227"/>
        <end position="247"/>
    </location>
</feature>